<evidence type="ECO:0000313" key="2">
    <source>
        <dbReference type="Proteomes" id="UP000594014"/>
    </source>
</evidence>
<reference evidence="1" key="1">
    <citation type="submission" date="2019-08" db="EMBL/GenBank/DDBJ databases">
        <title>Genome sequence of Clostridiales bacterium MT110.</title>
        <authorList>
            <person name="Cao J."/>
        </authorList>
    </citation>
    <scope>NUCLEOTIDE SEQUENCE</scope>
    <source>
        <strain evidence="1">MT110</strain>
    </source>
</reference>
<name>A0ACD1AHJ5_9FIRM</name>
<keyword evidence="2" id="KW-1185">Reference proteome</keyword>
<dbReference type="Proteomes" id="UP000594014">
    <property type="component" value="Chromosome"/>
</dbReference>
<accession>A0ACD1AHJ5</accession>
<dbReference type="EMBL" id="CP042469">
    <property type="protein sequence ID" value="QOX65565.1"/>
    <property type="molecule type" value="Genomic_DNA"/>
</dbReference>
<gene>
    <name evidence="1" type="ORF">FRZ06_20505</name>
</gene>
<protein>
    <submittedName>
        <fullName evidence="1">DeoR/GlpR transcriptional regulator</fullName>
    </submittedName>
</protein>
<organism evidence="1 2">
    <name type="scientific">Anoxybacterium hadale</name>
    <dbReference type="NCBI Taxonomy" id="3408580"/>
    <lineage>
        <taxon>Bacteria</taxon>
        <taxon>Bacillati</taxon>
        <taxon>Bacillota</taxon>
        <taxon>Clostridia</taxon>
        <taxon>Peptostreptococcales</taxon>
        <taxon>Anaerovoracaceae</taxon>
        <taxon>Anoxybacterium</taxon>
    </lineage>
</organism>
<proteinExistence type="predicted"/>
<evidence type="ECO:0000313" key="1">
    <source>
        <dbReference type="EMBL" id="QOX65565.1"/>
    </source>
</evidence>
<sequence>MRSKRISDIEDYIYENKTVTLDQLCRVFDVSKNTIRRDLKEIISGGNFKKIYGGITVKDNKDLLPFSERNISNLDAKKKIAAKAAELVEDSDVIFIDSGTTTIHMIDFIKEKKNLTIITNNLEVMIRVIPYENIKLISLSGELDRNTLSFTGDTASAVLKSYNISKAFMASAGVSINGGVTNSSTKEYDIKSTAVKRSNSVYLLTSEDKFNLVAIMTYCTLDKLTGIITDGHPPQDIHDFMTDHGMDLIIAR</sequence>